<sequence>MPRRREAMGCAPRKSPLVVPGRRGAGPGDVPRPKLERIGLSPDGNWRVIAIPWWVSVSSREPVTWTSGVWDMTTGHVARGFPG</sequence>
<dbReference type="AlphaFoldDB" id="A0A410FU93"/>
<gene>
    <name evidence="2" type="ORF">BIP78_0786</name>
</gene>
<reference evidence="3" key="1">
    <citation type="submission" date="2018-12" db="EMBL/GenBank/DDBJ databases">
        <title>Complete genome sequence of an uncultured bacterium of the candidate phylum Bipolaricaulota.</title>
        <authorList>
            <person name="Kadnikov V.V."/>
            <person name="Mardanov A.V."/>
            <person name="Beletsky A.V."/>
            <person name="Frank Y.A."/>
            <person name="Karnachuk O.V."/>
            <person name="Ravin N.V."/>
        </authorList>
    </citation>
    <scope>NUCLEOTIDE SEQUENCE [LARGE SCALE GENOMIC DNA]</scope>
</reference>
<organism evidence="2 3">
    <name type="scientific">Bipolaricaulis sibiricus</name>
    <dbReference type="NCBI Taxonomy" id="2501609"/>
    <lineage>
        <taxon>Bacteria</taxon>
        <taxon>Candidatus Bipolaricaulota</taxon>
        <taxon>Candidatus Bipolaricaulia</taxon>
        <taxon>Candidatus Bipolaricaulales</taxon>
        <taxon>Candidatus Bipolaricaulaceae</taxon>
        <taxon>Candidatus Bipolaricaulis</taxon>
    </lineage>
</organism>
<dbReference type="KEGG" id="bih:BIP78_0786"/>
<accession>A0A410FU93</accession>
<dbReference type="EMBL" id="CP034928">
    <property type="protein sequence ID" value="QAA76552.1"/>
    <property type="molecule type" value="Genomic_DNA"/>
</dbReference>
<protein>
    <submittedName>
        <fullName evidence="2">Uncharacterized protein</fullName>
    </submittedName>
</protein>
<name>A0A410FU93_BIPS1</name>
<dbReference type="Proteomes" id="UP000287233">
    <property type="component" value="Chromosome"/>
</dbReference>
<evidence type="ECO:0000313" key="2">
    <source>
        <dbReference type="EMBL" id="QAA76552.1"/>
    </source>
</evidence>
<proteinExistence type="predicted"/>
<feature type="region of interest" description="Disordered" evidence="1">
    <location>
        <begin position="1"/>
        <end position="36"/>
    </location>
</feature>
<evidence type="ECO:0000313" key="3">
    <source>
        <dbReference type="Proteomes" id="UP000287233"/>
    </source>
</evidence>
<evidence type="ECO:0000256" key="1">
    <source>
        <dbReference type="SAM" id="MobiDB-lite"/>
    </source>
</evidence>